<dbReference type="Gene3D" id="3.40.47.10">
    <property type="match status" value="2"/>
</dbReference>
<dbReference type="SMART" id="SM00825">
    <property type="entry name" value="PKS_KS"/>
    <property type="match status" value="1"/>
</dbReference>
<organism evidence="5 6">
    <name type="scientific">Aureibaculum algae</name>
    <dbReference type="NCBI Taxonomy" id="2584122"/>
    <lineage>
        <taxon>Bacteria</taxon>
        <taxon>Pseudomonadati</taxon>
        <taxon>Bacteroidota</taxon>
        <taxon>Flavobacteriia</taxon>
        <taxon>Flavobacteriales</taxon>
        <taxon>Flavobacteriaceae</taxon>
        <taxon>Aureibaculum</taxon>
    </lineage>
</organism>
<accession>A0A5B7TW98</accession>
<dbReference type="Pfam" id="PF02801">
    <property type="entry name" value="Ketoacyl-synt_C"/>
    <property type="match status" value="1"/>
</dbReference>
<dbReference type="AlphaFoldDB" id="A0A5B7TW98"/>
<dbReference type="EMBL" id="CP040749">
    <property type="protein sequence ID" value="QCX39594.1"/>
    <property type="molecule type" value="Genomic_DNA"/>
</dbReference>
<dbReference type="InterPro" id="IPR014031">
    <property type="entry name" value="Ketoacyl_synth_C"/>
</dbReference>
<dbReference type="PANTHER" id="PTHR11712">
    <property type="entry name" value="POLYKETIDE SYNTHASE-RELATED"/>
    <property type="match status" value="1"/>
</dbReference>
<dbReference type="InterPro" id="IPR014030">
    <property type="entry name" value="Ketoacyl_synth_N"/>
</dbReference>
<dbReference type="KEGG" id="fbe:FF125_14505"/>
<dbReference type="GO" id="GO:0006633">
    <property type="term" value="P:fatty acid biosynthetic process"/>
    <property type="evidence" value="ECO:0007669"/>
    <property type="project" value="TreeGrafter"/>
</dbReference>
<dbReference type="OrthoDB" id="9808669at2"/>
<reference evidence="5 6" key="1">
    <citation type="submission" date="2019-05" db="EMBL/GenBank/DDBJ databases">
        <title>Algicella ahnfeltiae gen. nov., sp. nov., a novel marine bacterium of the family Flavobacteriaceae isolated from a red alga.</title>
        <authorList>
            <person name="Nedashkovskaya O.I."/>
            <person name="Kukhlevskiy A.D."/>
            <person name="Kim S.-G."/>
            <person name="Zhukova N.V."/>
            <person name="Mikhailov V.V."/>
        </authorList>
    </citation>
    <scope>NUCLEOTIDE SEQUENCE [LARGE SCALE GENOMIC DNA]</scope>
    <source>
        <strain evidence="5 6">10Alg115</strain>
    </source>
</reference>
<dbReference type="RefSeq" id="WP_138950442.1">
    <property type="nucleotide sequence ID" value="NZ_CP040749.1"/>
</dbReference>
<dbReference type="InterPro" id="IPR000794">
    <property type="entry name" value="Beta-ketoacyl_synthase"/>
</dbReference>
<dbReference type="GO" id="GO:0004315">
    <property type="term" value="F:3-oxoacyl-[acyl-carrier-protein] synthase activity"/>
    <property type="evidence" value="ECO:0007669"/>
    <property type="project" value="TreeGrafter"/>
</dbReference>
<evidence type="ECO:0000256" key="2">
    <source>
        <dbReference type="ARBA" id="ARBA00022679"/>
    </source>
</evidence>
<dbReference type="Proteomes" id="UP000306229">
    <property type="component" value="Chromosome"/>
</dbReference>
<evidence type="ECO:0000256" key="1">
    <source>
        <dbReference type="ARBA" id="ARBA00008467"/>
    </source>
</evidence>
<dbReference type="Pfam" id="PF00109">
    <property type="entry name" value="ketoacyl-synt"/>
    <property type="match status" value="1"/>
</dbReference>
<evidence type="ECO:0000313" key="6">
    <source>
        <dbReference type="Proteomes" id="UP000306229"/>
    </source>
</evidence>
<dbReference type="InterPro" id="IPR016039">
    <property type="entry name" value="Thiolase-like"/>
</dbReference>
<proteinExistence type="inferred from homology"/>
<dbReference type="GO" id="GO:0005829">
    <property type="term" value="C:cytosol"/>
    <property type="evidence" value="ECO:0007669"/>
    <property type="project" value="TreeGrafter"/>
</dbReference>
<dbReference type="PANTHER" id="PTHR11712:SF336">
    <property type="entry name" value="3-OXOACYL-[ACYL-CARRIER-PROTEIN] SYNTHASE, MITOCHONDRIAL"/>
    <property type="match status" value="1"/>
</dbReference>
<comment type="similarity">
    <text evidence="1 3">Belongs to the thiolase-like superfamily. Beta-ketoacyl-ACP synthases family.</text>
</comment>
<evidence type="ECO:0000259" key="4">
    <source>
        <dbReference type="PROSITE" id="PS52004"/>
    </source>
</evidence>
<dbReference type="PROSITE" id="PS52004">
    <property type="entry name" value="KS3_2"/>
    <property type="match status" value="1"/>
</dbReference>
<evidence type="ECO:0000313" key="5">
    <source>
        <dbReference type="EMBL" id="QCX39594.1"/>
    </source>
</evidence>
<sequence>MSQTYLSYNNIISSLGFTTAQNIENISLGNSGIEKIDDKKVLQTPFYSSLIKRDQLDAAFQKLGSSSDFTRLEKMMFLSLNDVLEQSNLEITAKTGLIISTTKGNVDVLDSHSKFPKERAYLAELGKQIQQFFGFKNEAIVVSNACVSGILAVSVAKRMIASDVYDNVLIASGDIVSEFILSGFQSFQAISDAPCRPFSKNRTGINIGEAAASVLVTSKKENLSPDAVEILGDGSCNDANHISGPSRTGEGLYRSIQSALKEAMIETSTIDYISAHGTATNYNDEMEAIAINRMELSDVPVNSLKGYYGHTLGASGLLEAIVGMQSVFNNTLYASYGFDELGVSQSINVIKENTKKPLQTFLKTASGFGGCNTAVIFKKVH</sequence>
<keyword evidence="2 3" id="KW-0808">Transferase</keyword>
<feature type="domain" description="Ketosynthase family 3 (KS3)" evidence="4">
    <location>
        <begin position="1"/>
        <end position="379"/>
    </location>
</feature>
<gene>
    <name evidence="5" type="ORF">FF125_14505</name>
</gene>
<dbReference type="SUPFAM" id="SSF53901">
    <property type="entry name" value="Thiolase-like"/>
    <property type="match status" value="1"/>
</dbReference>
<protein>
    <submittedName>
        <fullName evidence="5">Beta-ketoacyl synthase</fullName>
    </submittedName>
</protein>
<keyword evidence="6" id="KW-1185">Reference proteome</keyword>
<dbReference type="InterPro" id="IPR020841">
    <property type="entry name" value="PKS_Beta-ketoAc_synthase_dom"/>
</dbReference>
<evidence type="ECO:0000256" key="3">
    <source>
        <dbReference type="RuleBase" id="RU003694"/>
    </source>
</evidence>
<name>A0A5B7TW98_9FLAO</name>